<dbReference type="InterPro" id="IPR041492">
    <property type="entry name" value="HAD_2"/>
</dbReference>
<dbReference type="GO" id="GO:0005829">
    <property type="term" value="C:cytosol"/>
    <property type="evidence" value="ECO:0007669"/>
    <property type="project" value="TreeGrafter"/>
</dbReference>
<reference evidence="2 3" key="1">
    <citation type="submission" date="2018-01" db="EMBL/GenBank/DDBJ databases">
        <title>Draft genome sequence of Jiangella sp. GTF31.</title>
        <authorList>
            <person name="Sahin N."/>
            <person name="Ay H."/>
            <person name="Saygin H."/>
        </authorList>
    </citation>
    <scope>NUCLEOTIDE SEQUENCE [LARGE SCALE GENOMIC DNA]</scope>
    <source>
        <strain evidence="2 3">GTF31</strain>
    </source>
</reference>
<dbReference type="Proteomes" id="UP000248764">
    <property type="component" value="Unassembled WGS sequence"/>
</dbReference>
<dbReference type="Gene3D" id="1.10.150.240">
    <property type="entry name" value="Putative phosphatase, domain 2"/>
    <property type="match status" value="1"/>
</dbReference>
<dbReference type="InterPro" id="IPR050155">
    <property type="entry name" value="HAD-like_hydrolase_sf"/>
</dbReference>
<dbReference type="EMBL" id="POTW01000060">
    <property type="protein sequence ID" value="PZF81362.1"/>
    <property type="molecule type" value="Genomic_DNA"/>
</dbReference>
<organism evidence="2 3">
    <name type="scientific">Jiangella anatolica</name>
    <dbReference type="NCBI Taxonomy" id="2670374"/>
    <lineage>
        <taxon>Bacteria</taxon>
        <taxon>Bacillati</taxon>
        <taxon>Actinomycetota</taxon>
        <taxon>Actinomycetes</taxon>
        <taxon>Jiangellales</taxon>
        <taxon>Jiangellaceae</taxon>
        <taxon>Jiangella</taxon>
    </lineage>
</organism>
<name>A0A2W2B5M2_9ACTN</name>
<sequence length="263" mass="27577">MPGAPVTCDREPGHGVGSARRDPRVLADHRAAARRARPRGPRSGAPRVTKLDGTAATNGARFHDVLVLFDWNGTLVLDAGRARTALNGVLGRRGIAPLTPDDFAERFHLPMATMFTDLGVPNADTAAAESEWNTDVAGHEAAPRPGLAAALEQLYDGGARLGIVSAAAAAAVDADLDRLGVRHRFHTIDTAAADKPHALRSRRQSRANAYYVGDTTYDIRSALTAGFVPIGVADGYTSAPRLVDAGAAAIVADLRQLVQVIAG</sequence>
<proteinExistence type="predicted"/>
<comment type="caution">
    <text evidence="2">The sequence shown here is derived from an EMBL/GenBank/DDBJ whole genome shotgun (WGS) entry which is preliminary data.</text>
</comment>
<dbReference type="PANTHER" id="PTHR43434">
    <property type="entry name" value="PHOSPHOGLYCOLATE PHOSPHATASE"/>
    <property type="match status" value="1"/>
</dbReference>
<dbReference type="PANTHER" id="PTHR43434:SF1">
    <property type="entry name" value="PHOSPHOGLYCOLATE PHOSPHATASE"/>
    <property type="match status" value="1"/>
</dbReference>
<dbReference type="GO" id="GO:0008967">
    <property type="term" value="F:phosphoglycolate phosphatase activity"/>
    <property type="evidence" value="ECO:0007669"/>
    <property type="project" value="TreeGrafter"/>
</dbReference>
<protein>
    <recommendedName>
        <fullName evidence="4">HAD family hydrolase</fullName>
    </recommendedName>
</protein>
<dbReference type="AlphaFoldDB" id="A0A2W2B5M2"/>
<dbReference type="InterPro" id="IPR036412">
    <property type="entry name" value="HAD-like_sf"/>
</dbReference>
<feature type="compositionally biased region" description="Basic and acidic residues" evidence="1">
    <location>
        <begin position="8"/>
        <end position="31"/>
    </location>
</feature>
<dbReference type="SUPFAM" id="SSF56784">
    <property type="entry name" value="HAD-like"/>
    <property type="match status" value="1"/>
</dbReference>
<evidence type="ECO:0000313" key="3">
    <source>
        <dbReference type="Proteomes" id="UP000248764"/>
    </source>
</evidence>
<evidence type="ECO:0008006" key="4">
    <source>
        <dbReference type="Google" id="ProtNLM"/>
    </source>
</evidence>
<dbReference type="InterPro" id="IPR023214">
    <property type="entry name" value="HAD_sf"/>
</dbReference>
<evidence type="ECO:0000313" key="2">
    <source>
        <dbReference type="EMBL" id="PZF81362.1"/>
    </source>
</evidence>
<accession>A0A2W2B5M2</accession>
<evidence type="ECO:0000256" key="1">
    <source>
        <dbReference type="SAM" id="MobiDB-lite"/>
    </source>
</evidence>
<dbReference type="SFLD" id="SFLDG01129">
    <property type="entry name" value="C1.5:_HAD__Beta-PGM__Phosphata"/>
    <property type="match status" value="1"/>
</dbReference>
<keyword evidence="3" id="KW-1185">Reference proteome</keyword>
<feature type="region of interest" description="Disordered" evidence="1">
    <location>
        <begin position="1"/>
        <end position="51"/>
    </location>
</feature>
<dbReference type="Gene3D" id="3.40.50.1000">
    <property type="entry name" value="HAD superfamily/HAD-like"/>
    <property type="match status" value="1"/>
</dbReference>
<dbReference type="Pfam" id="PF13419">
    <property type="entry name" value="HAD_2"/>
    <property type="match status" value="1"/>
</dbReference>
<dbReference type="InterPro" id="IPR023198">
    <property type="entry name" value="PGP-like_dom2"/>
</dbReference>
<gene>
    <name evidence="2" type="ORF">C1I92_21660</name>
</gene>
<dbReference type="SFLD" id="SFLDS00003">
    <property type="entry name" value="Haloacid_Dehalogenase"/>
    <property type="match status" value="1"/>
</dbReference>
<dbReference type="GO" id="GO:0006281">
    <property type="term" value="P:DNA repair"/>
    <property type="evidence" value="ECO:0007669"/>
    <property type="project" value="TreeGrafter"/>
</dbReference>